<dbReference type="InterPro" id="IPR002220">
    <property type="entry name" value="DapA-like"/>
</dbReference>
<feature type="site" description="Part of a proton relay during catalysis" evidence="12">
    <location>
        <position position="119"/>
    </location>
</feature>
<dbReference type="SUPFAM" id="SSF51569">
    <property type="entry name" value="Aldolase"/>
    <property type="match status" value="1"/>
</dbReference>
<feature type="site" description="Part of a proton relay during catalysis" evidence="12">
    <location>
        <position position="56"/>
    </location>
</feature>
<dbReference type="GO" id="GO:0005829">
    <property type="term" value="C:cytosol"/>
    <property type="evidence" value="ECO:0007669"/>
    <property type="project" value="TreeGrafter"/>
</dbReference>
<evidence type="ECO:0000256" key="10">
    <source>
        <dbReference type="ARBA" id="ARBA00023270"/>
    </source>
</evidence>
<dbReference type="InterPro" id="IPR013785">
    <property type="entry name" value="Aldolase_TIM"/>
</dbReference>
<dbReference type="InterPro" id="IPR020625">
    <property type="entry name" value="Schiff_base-form_aldolases_AS"/>
</dbReference>
<dbReference type="EMBL" id="JACBZP010000001">
    <property type="protein sequence ID" value="NYI67811.1"/>
    <property type="molecule type" value="Genomic_DNA"/>
</dbReference>
<dbReference type="CDD" id="cd00950">
    <property type="entry name" value="DHDPS"/>
    <property type="match status" value="1"/>
</dbReference>
<evidence type="ECO:0000256" key="8">
    <source>
        <dbReference type="ARBA" id="ARBA00023154"/>
    </source>
</evidence>
<dbReference type="RefSeq" id="WP_179428063.1">
    <property type="nucleotide sequence ID" value="NZ_JACBZP010000001.1"/>
</dbReference>
<evidence type="ECO:0000256" key="13">
    <source>
        <dbReference type="PIRNR" id="PIRNR001365"/>
    </source>
</evidence>
<evidence type="ECO:0000256" key="12">
    <source>
        <dbReference type="HAMAP-Rule" id="MF_00418"/>
    </source>
</evidence>
<dbReference type="AlphaFoldDB" id="A0A7Z0D2R9"/>
<dbReference type="HAMAP" id="MF_00418">
    <property type="entry name" value="DapA"/>
    <property type="match status" value="1"/>
</dbReference>
<dbReference type="SMART" id="SM01130">
    <property type="entry name" value="DHDPS"/>
    <property type="match status" value="1"/>
</dbReference>
<comment type="subunit">
    <text evidence="12">Homotetramer; dimer of dimers.</text>
</comment>
<dbReference type="PRINTS" id="PR00146">
    <property type="entry name" value="DHPICSNTHASE"/>
</dbReference>
<evidence type="ECO:0000256" key="9">
    <source>
        <dbReference type="ARBA" id="ARBA00023239"/>
    </source>
</evidence>
<comment type="function">
    <text evidence="1 12">Catalyzes the condensation of (S)-aspartate-beta-semialdehyde [(S)-ASA] and pyruvate to 4-hydroxy-tetrahydrodipicolinate (HTPA).</text>
</comment>
<keyword evidence="7 12" id="KW-0220">Diaminopimelate biosynthesis</keyword>
<keyword evidence="8 12" id="KW-0457">Lysine biosynthesis</keyword>
<evidence type="ECO:0000313" key="16">
    <source>
        <dbReference type="EMBL" id="NYI67811.1"/>
    </source>
</evidence>
<comment type="pathway">
    <text evidence="2 12">Amino-acid biosynthesis; L-lysine biosynthesis via DAP pathway; (S)-tetrahydrodipicolinate from L-aspartate: step 3/4.</text>
</comment>
<dbReference type="InterPro" id="IPR005263">
    <property type="entry name" value="DapA"/>
</dbReference>
<dbReference type="PANTHER" id="PTHR12128:SF66">
    <property type="entry name" value="4-HYDROXY-2-OXOGLUTARATE ALDOLASE, MITOCHONDRIAL"/>
    <property type="match status" value="1"/>
</dbReference>
<evidence type="ECO:0000256" key="11">
    <source>
        <dbReference type="ARBA" id="ARBA00047836"/>
    </source>
</evidence>
<protein>
    <recommendedName>
        <fullName evidence="4 12">4-hydroxy-tetrahydrodipicolinate synthase</fullName>
        <shortName evidence="12">HTPA synthase</shortName>
        <ecNumber evidence="4 12">4.3.3.7</ecNumber>
    </recommendedName>
</protein>
<dbReference type="InterPro" id="IPR020624">
    <property type="entry name" value="Schiff_base-form_aldolases_CS"/>
</dbReference>
<comment type="caution">
    <text evidence="12">Was originally thought to be a dihydrodipicolinate synthase (DHDPS), catalyzing the condensation of (S)-aspartate-beta-semialdehyde [(S)-ASA] and pyruvate to dihydrodipicolinate (DHDP). However, it was shown in E.coli that the product of the enzymatic reaction is not dihydrodipicolinate but in fact (4S)-4-hydroxy-2,3,4,5-tetrahydro-(2S)-dipicolinic acid (HTPA), and that the consecutive dehydration reaction leading to DHDP is not spontaneous but catalyzed by DapB.</text>
</comment>
<name>A0A7Z0D2R9_9MICO</name>
<feature type="binding site" evidence="12 15">
    <location>
        <position position="57"/>
    </location>
    <ligand>
        <name>pyruvate</name>
        <dbReference type="ChEBI" id="CHEBI:15361"/>
    </ligand>
</feature>
<dbReference type="PROSITE" id="PS00666">
    <property type="entry name" value="DHDPS_2"/>
    <property type="match status" value="1"/>
</dbReference>
<dbReference type="Gene3D" id="3.20.20.70">
    <property type="entry name" value="Aldolase class I"/>
    <property type="match status" value="1"/>
</dbReference>
<gene>
    <name evidence="12" type="primary">dapA</name>
    <name evidence="16" type="ORF">BJY26_002117</name>
</gene>
<dbReference type="GO" id="GO:0019877">
    <property type="term" value="P:diaminopimelate biosynthetic process"/>
    <property type="evidence" value="ECO:0007669"/>
    <property type="project" value="UniProtKB-UniRule"/>
</dbReference>
<dbReference type="Pfam" id="PF00701">
    <property type="entry name" value="DHDPS"/>
    <property type="match status" value="1"/>
</dbReference>
<dbReference type="GO" id="GO:0008840">
    <property type="term" value="F:4-hydroxy-tetrahydrodipicolinate synthase activity"/>
    <property type="evidence" value="ECO:0007669"/>
    <property type="project" value="UniProtKB-UniRule"/>
</dbReference>
<evidence type="ECO:0000256" key="2">
    <source>
        <dbReference type="ARBA" id="ARBA00005120"/>
    </source>
</evidence>
<organism evidence="16 17">
    <name type="scientific">Spelaeicoccus albus</name>
    <dbReference type="NCBI Taxonomy" id="1280376"/>
    <lineage>
        <taxon>Bacteria</taxon>
        <taxon>Bacillati</taxon>
        <taxon>Actinomycetota</taxon>
        <taxon>Actinomycetes</taxon>
        <taxon>Micrococcales</taxon>
        <taxon>Brevibacteriaceae</taxon>
        <taxon>Spelaeicoccus</taxon>
    </lineage>
</organism>
<feature type="binding site" evidence="12 15">
    <location>
        <position position="213"/>
    </location>
    <ligand>
        <name>pyruvate</name>
        <dbReference type="ChEBI" id="CHEBI:15361"/>
    </ligand>
</feature>
<evidence type="ECO:0000313" key="17">
    <source>
        <dbReference type="Proteomes" id="UP000539111"/>
    </source>
</evidence>
<evidence type="ECO:0000256" key="3">
    <source>
        <dbReference type="ARBA" id="ARBA00007592"/>
    </source>
</evidence>
<evidence type="ECO:0000256" key="5">
    <source>
        <dbReference type="ARBA" id="ARBA00022490"/>
    </source>
</evidence>
<comment type="catalytic activity">
    <reaction evidence="11 12">
        <text>L-aspartate 4-semialdehyde + pyruvate = (2S,4S)-4-hydroxy-2,3,4,5-tetrahydrodipicolinate + H2O + H(+)</text>
        <dbReference type="Rhea" id="RHEA:34171"/>
        <dbReference type="ChEBI" id="CHEBI:15361"/>
        <dbReference type="ChEBI" id="CHEBI:15377"/>
        <dbReference type="ChEBI" id="CHEBI:15378"/>
        <dbReference type="ChEBI" id="CHEBI:67139"/>
        <dbReference type="ChEBI" id="CHEBI:537519"/>
        <dbReference type="EC" id="4.3.3.7"/>
    </reaction>
</comment>
<keyword evidence="10 12" id="KW-0704">Schiff base</keyword>
<dbReference type="NCBIfam" id="TIGR00674">
    <property type="entry name" value="dapA"/>
    <property type="match status" value="1"/>
</dbReference>
<comment type="subcellular location">
    <subcellularLocation>
        <location evidence="12">Cytoplasm</location>
    </subcellularLocation>
</comment>
<evidence type="ECO:0000256" key="1">
    <source>
        <dbReference type="ARBA" id="ARBA00003294"/>
    </source>
</evidence>
<dbReference type="GO" id="GO:0009089">
    <property type="term" value="P:lysine biosynthetic process via diaminopimelate"/>
    <property type="evidence" value="ECO:0007669"/>
    <property type="project" value="UniProtKB-UniRule"/>
</dbReference>
<comment type="caution">
    <text evidence="16">The sequence shown here is derived from an EMBL/GenBank/DDBJ whole genome shotgun (WGS) entry which is preliminary data.</text>
</comment>
<keyword evidence="5 12" id="KW-0963">Cytoplasm</keyword>
<dbReference type="PANTHER" id="PTHR12128">
    <property type="entry name" value="DIHYDRODIPICOLINATE SYNTHASE"/>
    <property type="match status" value="1"/>
</dbReference>
<sequence>MVDGTAAARAADAFGTVCTAMVTPFTDTGALDLDGAAALATHLVDAGNDSLVISGTTGESPTTTDDEKYELIRAVGGAVGSRARIIAGVGSFSTEHSVELAKQANKAGAHGVLIVTPYYSKPPQAGILHYMETVATAGDLPAMLYDIPGRSAVPITTDTLVRLAEHPSILAVKDAKGNLYESSWVMSRSDLAYYSGEDALNLALLAHGAIGVVSVVAHVCPGAYARMVHAAAAGDFDAARAAHFETLPMVRAIMTRMQGAIAVKAALEAQNVLANRLVRSPLVSATTDEVLTLTDDLKQNGFL</sequence>
<evidence type="ECO:0000256" key="15">
    <source>
        <dbReference type="PIRSR" id="PIRSR001365-2"/>
    </source>
</evidence>
<dbReference type="EC" id="4.3.3.7" evidence="4 12"/>
<reference evidence="16 17" key="1">
    <citation type="submission" date="2020-07" db="EMBL/GenBank/DDBJ databases">
        <title>Sequencing the genomes of 1000 actinobacteria strains.</title>
        <authorList>
            <person name="Klenk H.-P."/>
        </authorList>
    </citation>
    <scope>NUCLEOTIDE SEQUENCE [LARGE SCALE GENOMIC DNA]</scope>
    <source>
        <strain evidence="16 17">DSM 26341</strain>
    </source>
</reference>
<dbReference type="PROSITE" id="PS00665">
    <property type="entry name" value="DHDPS_1"/>
    <property type="match status" value="1"/>
</dbReference>
<evidence type="ECO:0000256" key="6">
    <source>
        <dbReference type="ARBA" id="ARBA00022605"/>
    </source>
</evidence>
<keyword evidence="17" id="KW-1185">Reference proteome</keyword>
<proteinExistence type="inferred from homology"/>
<evidence type="ECO:0000256" key="14">
    <source>
        <dbReference type="PIRSR" id="PIRSR001365-1"/>
    </source>
</evidence>
<keyword evidence="6 12" id="KW-0028">Amino-acid biosynthesis</keyword>
<dbReference type="Proteomes" id="UP000539111">
    <property type="component" value="Unassembled WGS sequence"/>
</dbReference>
<dbReference type="UniPathway" id="UPA00034">
    <property type="reaction ID" value="UER00017"/>
</dbReference>
<comment type="similarity">
    <text evidence="3 12 13">Belongs to the DapA family.</text>
</comment>
<feature type="active site" description="Schiff-base intermediate with substrate" evidence="12 14">
    <location>
        <position position="173"/>
    </location>
</feature>
<dbReference type="PIRSF" id="PIRSF001365">
    <property type="entry name" value="DHDPS"/>
    <property type="match status" value="1"/>
</dbReference>
<accession>A0A7Z0D2R9</accession>
<evidence type="ECO:0000256" key="4">
    <source>
        <dbReference type="ARBA" id="ARBA00012086"/>
    </source>
</evidence>
<feature type="active site" description="Proton donor/acceptor" evidence="12 14">
    <location>
        <position position="145"/>
    </location>
</feature>
<keyword evidence="9 12" id="KW-0456">Lyase</keyword>
<evidence type="ECO:0000256" key="7">
    <source>
        <dbReference type="ARBA" id="ARBA00022915"/>
    </source>
</evidence>